<organism evidence="1 2">
    <name type="scientific">Candidatus Aphodomorpha intestinavium</name>
    <dbReference type="NCBI Taxonomy" id="2840672"/>
    <lineage>
        <taxon>Bacteria</taxon>
        <taxon>Bacillati</taxon>
        <taxon>Bacillota</taxon>
        <taxon>Clostridia</taxon>
        <taxon>Eubacteriales</taxon>
        <taxon>Candidatus Aphodomorpha</taxon>
    </lineage>
</organism>
<dbReference type="InterPro" id="IPR014710">
    <property type="entry name" value="RmlC-like_jellyroll"/>
</dbReference>
<evidence type="ECO:0000313" key="1">
    <source>
        <dbReference type="EMBL" id="HIU93779.1"/>
    </source>
</evidence>
<evidence type="ECO:0000313" key="2">
    <source>
        <dbReference type="Proteomes" id="UP000824128"/>
    </source>
</evidence>
<accession>A0A9D1N290</accession>
<proteinExistence type="predicted"/>
<gene>
    <name evidence="1" type="ORF">IAD24_01340</name>
</gene>
<reference evidence="1" key="2">
    <citation type="journal article" date="2021" name="PeerJ">
        <title>Extensive microbial diversity within the chicken gut microbiome revealed by metagenomics and culture.</title>
        <authorList>
            <person name="Gilroy R."/>
            <person name="Ravi A."/>
            <person name="Getino M."/>
            <person name="Pursley I."/>
            <person name="Horton D.L."/>
            <person name="Alikhan N.F."/>
            <person name="Baker D."/>
            <person name="Gharbi K."/>
            <person name="Hall N."/>
            <person name="Watson M."/>
            <person name="Adriaenssens E.M."/>
            <person name="Foster-Nyarko E."/>
            <person name="Jarju S."/>
            <person name="Secka A."/>
            <person name="Antonio M."/>
            <person name="Oren A."/>
            <person name="Chaudhuri R.R."/>
            <person name="La Ragione R."/>
            <person name="Hildebrand F."/>
            <person name="Pallen M.J."/>
        </authorList>
    </citation>
    <scope>NUCLEOTIDE SEQUENCE</scope>
    <source>
        <strain evidence="1">ChiGjej2B2-16831</strain>
    </source>
</reference>
<protein>
    <submittedName>
        <fullName evidence="1">Uncharacterized protein</fullName>
    </submittedName>
</protein>
<sequence>MQYQYVCKADVQKKYDANGVSVMELPLDADFPEIQRNNIHFYRYNLKAGATVHPPLYNDSIVLLIFNGKRAFVTCGCESYHVTEPAFFIPDFDKTAYTVGAAEDVEFIMGVFGMNAYDKSHYLKWHKTLPFFKLYSDGVEYDQVDCKKPGTRSWSILQGEQLGHVTIGVVRAVGSGTDEKGHPFVHQWNYILGNADFTLDVEGDTDEQRPGDFSFILAGKDHKLVAKPDKEVFYTWVEYSTLEDLTEYGEISLLNLPRAEFDKKLDELVQKEALKWKK</sequence>
<dbReference type="Gene3D" id="2.60.120.10">
    <property type="entry name" value="Jelly Rolls"/>
    <property type="match status" value="1"/>
</dbReference>
<dbReference type="Proteomes" id="UP000824128">
    <property type="component" value="Unassembled WGS sequence"/>
</dbReference>
<dbReference type="AlphaFoldDB" id="A0A9D1N290"/>
<reference evidence="1" key="1">
    <citation type="submission" date="2020-10" db="EMBL/GenBank/DDBJ databases">
        <authorList>
            <person name="Gilroy R."/>
        </authorList>
    </citation>
    <scope>NUCLEOTIDE SEQUENCE</scope>
    <source>
        <strain evidence="1">ChiGjej2B2-16831</strain>
    </source>
</reference>
<comment type="caution">
    <text evidence="1">The sequence shown here is derived from an EMBL/GenBank/DDBJ whole genome shotgun (WGS) entry which is preliminary data.</text>
</comment>
<dbReference type="EMBL" id="DVNZ01000044">
    <property type="protein sequence ID" value="HIU93779.1"/>
    <property type="molecule type" value="Genomic_DNA"/>
</dbReference>
<name>A0A9D1N290_9FIRM</name>